<dbReference type="AlphaFoldDB" id="A0A2T3AU54"/>
<dbReference type="RefSeq" id="XP_024718207.1">
    <property type="nucleotide sequence ID" value="XM_024863530.1"/>
</dbReference>
<keyword evidence="3" id="KW-1185">Reference proteome</keyword>
<accession>A0A2T3AU54</accession>
<dbReference type="GeneID" id="36571611"/>
<sequence>MRCTPAPSTSSPLQLSHRTRNPLFVLDRPPTPNHHARSASGLCFSLRLLCLLRAATERERETTLRDPRDPFLPPRFQDSFQGTDSLLHQPTNTLQQPPHPPPSRPPAIVILPNVLPLSTRLDSTRPIYLSLPSPLSSCRLPPPAFSSPSFMARMTSTRC</sequence>
<evidence type="ECO:0000256" key="1">
    <source>
        <dbReference type="SAM" id="MobiDB-lite"/>
    </source>
</evidence>
<evidence type="ECO:0000313" key="2">
    <source>
        <dbReference type="EMBL" id="PSS12209.1"/>
    </source>
</evidence>
<proteinExistence type="predicted"/>
<evidence type="ECO:0000313" key="3">
    <source>
        <dbReference type="Proteomes" id="UP000241818"/>
    </source>
</evidence>
<dbReference type="EMBL" id="KZ679015">
    <property type="protein sequence ID" value="PSS12209.1"/>
    <property type="molecule type" value="Genomic_DNA"/>
</dbReference>
<name>A0A2T3AU54_AMORE</name>
<protein>
    <submittedName>
        <fullName evidence="2">Uncharacterized protein</fullName>
    </submittedName>
</protein>
<gene>
    <name evidence="2" type="ORF">M430DRAFT_168090</name>
</gene>
<reference evidence="2 3" key="1">
    <citation type="journal article" date="2018" name="New Phytol.">
        <title>Comparative genomics and transcriptomics depict ericoid mycorrhizal fungi as versatile saprotrophs and plant mutualists.</title>
        <authorList>
            <person name="Martino E."/>
            <person name="Morin E."/>
            <person name="Grelet G.A."/>
            <person name="Kuo A."/>
            <person name="Kohler A."/>
            <person name="Daghino S."/>
            <person name="Barry K.W."/>
            <person name="Cichocki N."/>
            <person name="Clum A."/>
            <person name="Dockter R.B."/>
            <person name="Hainaut M."/>
            <person name="Kuo R.C."/>
            <person name="LaButti K."/>
            <person name="Lindahl B.D."/>
            <person name="Lindquist E.A."/>
            <person name="Lipzen A."/>
            <person name="Khouja H.R."/>
            <person name="Magnuson J."/>
            <person name="Murat C."/>
            <person name="Ohm R.A."/>
            <person name="Singer S.W."/>
            <person name="Spatafora J.W."/>
            <person name="Wang M."/>
            <person name="Veneault-Fourrey C."/>
            <person name="Henrissat B."/>
            <person name="Grigoriev I.V."/>
            <person name="Martin F.M."/>
            <person name="Perotto S."/>
        </authorList>
    </citation>
    <scope>NUCLEOTIDE SEQUENCE [LARGE SCALE GENOMIC DNA]</scope>
    <source>
        <strain evidence="2 3">ATCC 22711</strain>
    </source>
</reference>
<feature type="region of interest" description="Disordered" evidence="1">
    <location>
        <begin position="58"/>
        <end position="103"/>
    </location>
</feature>
<dbReference type="InParanoid" id="A0A2T3AU54"/>
<feature type="compositionally biased region" description="Low complexity" evidence="1">
    <location>
        <begin position="86"/>
        <end position="96"/>
    </location>
</feature>
<organism evidence="2 3">
    <name type="scientific">Amorphotheca resinae ATCC 22711</name>
    <dbReference type="NCBI Taxonomy" id="857342"/>
    <lineage>
        <taxon>Eukaryota</taxon>
        <taxon>Fungi</taxon>
        <taxon>Dikarya</taxon>
        <taxon>Ascomycota</taxon>
        <taxon>Pezizomycotina</taxon>
        <taxon>Leotiomycetes</taxon>
        <taxon>Helotiales</taxon>
        <taxon>Amorphothecaceae</taxon>
        <taxon>Amorphotheca</taxon>
    </lineage>
</organism>
<feature type="compositionally biased region" description="Basic and acidic residues" evidence="1">
    <location>
        <begin position="58"/>
        <end position="69"/>
    </location>
</feature>
<dbReference type="Proteomes" id="UP000241818">
    <property type="component" value="Unassembled WGS sequence"/>
</dbReference>